<proteinExistence type="predicted"/>
<organism evidence="2">
    <name type="scientific">uncultured Rubrobacteraceae bacterium</name>
    <dbReference type="NCBI Taxonomy" id="349277"/>
    <lineage>
        <taxon>Bacteria</taxon>
        <taxon>Bacillati</taxon>
        <taxon>Actinomycetota</taxon>
        <taxon>Rubrobacteria</taxon>
        <taxon>Rubrobacterales</taxon>
        <taxon>Rubrobacteraceae</taxon>
        <taxon>environmental samples</taxon>
    </lineage>
</organism>
<dbReference type="EMBL" id="CADCVF010000013">
    <property type="protein sequence ID" value="CAA9447839.1"/>
    <property type="molecule type" value="Genomic_DNA"/>
</dbReference>
<dbReference type="InterPro" id="IPR012337">
    <property type="entry name" value="RNaseH-like_sf"/>
</dbReference>
<feature type="region of interest" description="Disordered" evidence="1">
    <location>
        <begin position="53"/>
        <end position="80"/>
    </location>
</feature>
<accession>A0A6J4QL04</accession>
<gene>
    <name evidence="2" type="ORF">AVDCRST_MAG58-607</name>
</gene>
<dbReference type="SUPFAM" id="SSF53098">
    <property type="entry name" value="Ribonuclease H-like"/>
    <property type="match status" value="1"/>
</dbReference>
<name>A0A6J4QL04_9ACTN</name>
<reference evidence="2" key="1">
    <citation type="submission" date="2020-02" db="EMBL/GenBank/DDBJ databases">
        <authorList>
            <person name="Meier V. D."/>
        </authorList>
    </citation>
    <scope>NUCLEOTIDE SEQUENCE</scope>
    <source>
        <strain evidence="2">AVDCRST_MAG58</strain>
    </source>
</reference>
<dbReference type="AlphaFoldDB" id="A0A6J4QL04"/>
<evidence type="ECO:0000256" key="1">
    <source>
        <dbReference type="SAM" id="MobiDB-lite"/>
    </source>
</evidence>
<protein>
    <submittedName>
        <fullName evidence="2">DNA double-strand break repair nuclease NurA</fullName>
    </submittedName>
</protein>
<evidence type="ECO:0000313" key="2">
    <source>
        <dbReference type="EMBL" id="CAA9447839.1"/>
    </source>
</evidence>
<sequence>MSPRILPRMQAGRSVNDFVAKISQALEGAGREGIHVTASAGPCDLEAQQFDQRLPEEEEPPSTGRPHHLESPVGSRDLGGHDGTSRLCYFLDGVQSSREIGRIGMSPVIVSTVAATIINRCGRRFSRMPLENPPLVVQAVILPRSVGDAGVEAFWELLLAAGFSELDPDEVPSCPHLVLDSAEYIADADPSDYVGMRERARGRVRSLRERLEGGLLRRWEGDDRVLEDSEAWIAVDGQLQDLPESSRRAIGLIKSVARPEFVGKDVGMLLDLEPGMRTTSFVPDWQLRRSPGDHRTSWYLRMWPPQPGADALGSLMRVEAPRDTEAELIDEISRWILAERAPLAKPDPRWPAMIYPIQYVEKILKPLAQGSERAYARLERQLASNGRN</sequence>